<accession>A0A498C0W0</accession>
<dbReference type="PANTHER" id="PTHR30353">
    <property type="entry name" value="INNER MEMBRANE PROTEIN DEDA-RELATED"/>
    <property type="match status" value="1"/>
</dbReference>
<keyword evidence="5 7" id="KW-1133">Transmembrane helix</keyword>
<feature type="transmembrane region" description="Helical" evidence="7">
    <location>
        <begin position="57"/>
        <end position="78"/>
    </location>
</feature>
<evidence type="ECO:0000256" key="2">
    <source>
        <dbReference type="ARBA" id="ARBA00010792"/>
    </source>
</evidence>
<name>A0A498C0W0_9GAMM</name>
<keyword evidence="6 7" id="KW-0472">Membrane</keyword>
<evidence type="ECO:0000256" key="3">
    <source>
        <dbReference type="ARBA" id="ARBA00022475"/>
    </source>
</evidence>
<evidence type="ECO:0000256" key="6">
    <source>
        <dbReference type="ARBA" id="ARBA00023136"/>
    </source>
</evidence>
<keyword evidence="4 7" id="KW-0812">Transmembrane</keyword>
<keyword evidence="10" id="KW-1185">Reference proteome</keyword>
<dbReference type="InterPro" id="IPR032816">
    <property type="entry name" value="VTT_dom"/>
</dbReference>
<proteinExistence type="inferred from homology"/>
<dbReference type="EMBL" id="RCDA01000002">
    <property type="protein sequence ID" value="RLK48707.1"/>
    <property type="molecule type" value="Genomic_DNA"/>
</dbReference>
<comment type="subcellular location">
    <subcellularLocation>
        <location evidence="1 7">Cell membrane</location>
        <topology evidence="1 7">Multi-pass membrane protein</topology>
    </subcellularLocation>
</comment>
<feature type="transmembrane region" description="Helical" evidence="7">
    <location>
        <begin position="32"/>
        <end position="51"/>
    </location>
</feature>
<feature type="transmembrane region" description="Helical" evidence="7">
    <location>
        <begin position="211"/>
        <end position="231"/>
    </location>
</feature>
<keyword evidence="3 7" id="KW-1003">Cell membrane</keyword>
<evidence type="ECO:0000256" key="4">
    <source>
        <dbReference type="ARBA" id="ARBA00022692"/>
    </source>
</evidence>
<feature type="transmembrane region" description="Helical" evidence="7">
    <location>
        <begin position="177"/>
        <end position="195"/>
    </location>
</feature>
<evidence type="ECO:0000256" key="5">
    <source>
        <dbReference type="ARBA" id="ARBA00022989"/>
    </source>
</evidence>
<evidence type="ECO:0000256" key="1">
    <source>
        <dbReference type="ARBA" id="ARBA00004651"/>
    </source>
</evidence>
<evidence type="ECO:0000259" key="8">
    <source>
        <dbReference type="Pfam" id="PF09335"/>
    </source>
</evidence>
<protein>
    <submittedName>
        <fullName evidence="9">Membrane protein DedA with SNARE-associated domain</fullName>
    </submittedName>
</protein>
<feature type="transmembrane region" description="Helical" evidence="7">
    <location>
        <begin position="6"/>
        <end position="25"/>
    </location>
</feature>
<comment type="caution">
    <text evidence="9">The sequence shown here is derived from an EMBL/GenBank/DDBJ whole genome shotgun (WGS) entry which is preliminary data.</text>
</comment>
<dbReference type="Pfam" id="PF09335">
    <property type="entry name" value="VTT_dom"/>
    <property type="match status" value="1"/>
</dbReference>
<dbReference type="InterPro" id="IPR032818">
    <property type="entry name" value="DedA-like"/>
</dbReference>
<sequence length="232" mass="24468">MDLGPLVKALADSPLWLAAGLFVIVMLESLLVIGYLIPAASIVFVVGALAASDPLLLLPAFAGAASGALVGGAANYALGYRLRDRTPRLWPFSHHPGLLERNQAFLARHGALSLIVCRFAKPMRSTLPAVAGMLDMDRRLFFISNLLSAPLWAVVWLGLGLGAGTSLEAALGEAGRAALPFLAAAVLLAGLGWLWGRRRLRKGLPSGARHWRLAVIALVTLGMVVSVLELVA</sequence>
<dbReference type="RefSeq" id="WP_121442351.1">
    <property type="nucleotide sequence ID" value="NZ_RCDA01000002.1"/>
</dbReference>
<evidence type="ECO:0000313" key="9">
    <source>
        <dbReference type="EMBL" id="RLK48707.1"/>
    </source>
</evidence>
<reference evidence="9 10" key="1">
    <citation type="submission" date="2018-10" db="EMBL/GenBank/DDBJ databases">
        <title>Genomic Encyclopedia of Type Strains, Phase IV (KMG-IV): sequencing the most valuable type-strain genomes for metagenomic binning, comparative biology and taxonomic classification.</title>
        <authorList>
            <person name="Goeker M."/>
        </authorList>
    </citation>
    <scope>NUCLEOTIDE SEQUENCE [LARGE SCALE GENOMIC DNA]</scope>
    <source>
        <strain evidence="9 10">DSM 12769</strain>
    </source>
</reference>
<gene>
    <name evidence="9" type="ORF">DFR31_1818</name>
</gene>
<evidence type="ECO:0000313" key="10">
    <source>
        <dbReference type="Proteomes" id="UP000275461"/>
    </source>
</evidence>
<evidence type="ECO:0000256" key="7">
    <source>
        <dbReference type="RuleBase" id="RU367016"/>
    </source>
</evidence>
<dbReference type="PANTHER" id="PTHR30353:SF15">
    <property type="entry name" value="INNER MEMBRANE PROTEIN YABI"/>
    <property type="match status" value="1"/>
</dbReference>
<dbReference type="Proteomes" id="UP000275461">
    <property type="component" value="Unassembled WGS sequence"/>
</dbReference>
<dbReference type="GO" id="GO:0005886">
    <property type="term" value="C:plasma membrane"/>
    <property type="evidence" value="ECO:0007669"/>
    <property type="project" value="UniProtKB-SubCell"/>
</dbReference>
<comment type="similarity">
    <text evidence="2 7">Belongs to the DedA family.</text>
</comment>
<feature type="transmembrane region" description="Helical" evidence="7">
    <location>
        <begin position="140"/>
        <end position="165"/>
    </location>
</feature>
<dbReference type="OrthoDB" id="9780918at2"/>
<organism evidence="9 10">
    <name type="scientific">Alkalispirillum mobile</name>
    <dbReference type="NCBI Taxonomy" id="85925"/>
    <lineage>
        <taxon>Bacteria</taxon>
        <taxon>Pseudomonadati</taxon>
        <taxon>Pseudomonadota</taxon>
        <taxon>Gammaproteobacteria</taxon>
        <taxon>Chromatiales</taxon>
        <taxon>Ectothiorhodospiraceae</taxon>
        <taxon>Alkalispirillum</taxon>
    </lineage>
</organism>
<feature type="domain" description="VTT" evidence="8">
    <location>
        <begin position="37"/>
        <end position="160"/>
    </location>
</feature>
<dbReference type="AlphaFoldDB" id="A0A498C0W0"/>